<accession>A0A6J6F763</accession>
<proteinExistence type="predicted"/>
<name>A0A6J6F763_9ZZZZ</name>
<sequence>MTRPVRGWLSLPLITTTTSALCAPRDCGVYVTGILSTSLAASFFGAGTVKAKFGFDGSESVIEEISASSELRLLMLIEPVPGVSTRRRPRSILSTVTLGSMTSNLIVETCSPQISGGRPKLIVVNFTPADVARISTSTSRQPPFGARVKGPVLRTTISALGIVTRRFPLIATLPEFLIMQVIFC</sequence>
<protein>
    <submittedName>
        <fullName evidence="1">Unannotated protein</fullName>
    </submittedName>
</protein>
<organism evidence="1">
    <name type="scientific">freshwater metagenome</name>
    <dbReference type="NCBI Taxonomy" id="449393"/>
    <lineage>
        <taxon>unclassified sequences</taxon>
        <taxon>metagenomes</taxon>
        <taxon>ecological metagenomes</taxon>
    </lineage>
</organism>
<evidence type="ECO:0000313" key="1">
    <source>
        <dbReference type="EMBL" id="CAB4583489.1"/>
    </source>
</evidence>
<gene>
    <name evidence="1" type="ORF">UFOPK1726_01074</name>
</gene>
<dbReference type="AlphaFoldDB" id="A0A6J6F763"/>
<reference evidence="1" key="1">
    <citation type="submission" date="2020-05" db="EMBL/GenBank/DDBJ databases">
        <authorList>
            <person name="Chiriac C."/>
            <person name="Salcher M."/>
            <person name="Ghai R."/>
            <person name="Kavagutti S V."/>
        </authorList>
    </citation>
    <scope>NUCLEOTIDE SEQUENCE</scope>
</reference>
<dbReference type="EMBL" id="CAEZTT010000148">
    <property type="protein sequence ID" value="CAB4583489.1"/>
    <property type="molecule type" value="Genomic_DNA"/>
</dbReference>